<keyword evidence="1" id="KW-0812">Transmembrane</keyword>
<gene>
    <name evidence="2" type="ORF">GCM10023225_02310</name>
</gene>
<organism evidence="2 3">
    <name type="scientific">Kineococcus glutinatus</name>
    <dbReference type="NCBI Taxonomy" id="1070872"/>
    <lineage>
        <taxon>Bacteria</taxon>
        <taxon>Bacillati</taxon>
        <taxon>Actinomycetota</taxon>
        <taxon>Actinomycetes</taxon>
        <taxon>Kineosporiales</taxon>
        <taxon>Kineosporiaceae</taxon>
        <taxon>Kineococcus</taxon>
    </lineage>
</organism>
<feature type="transmembrane region" description="Helical" evidence="1">
    <location>
        <begin position="139"/>
        <end position="160"/>
    </location>
</feature>
<evidence type="ECO:0000313" key="3">
    <source>
        <dbReference type="Proteomes" id="UP001501195"/>
    </source>
</evidence>
<name>A0ABP9H544_9ACTN</name>
<feature type="transmembrane region" description="Helical" evidence="1">
    <location>
        <begin position="104"/>
        <end position="127"/>
    </location>
</feature>
<dbReference type="PROSITE" id="PS51257">
    <property type="entry name" value="PROKAR_LIPOPROTEIN"/>
    <property type="match status" value="1"/>
</dbReference>
<reference evidence="3" key="1">
    <citation type="journal article" date="2019" name="Int. J. Syst. Evol. Microbiol.">
        <title>The Global Catalogue of Microorganisms (GCM) 10K type strain sequencing project: providing services to taxonomists for standard genome sequencing and annotation.</title>
        <authorList>
            <consortium name="The Broad Institute Genomics Platform"/>
            <consortium name="The Broad Institute Genome Sequencing Center for Infectious Disease"/>
            <person name="Wu L."/>
            <person name="Ma J."/>
        </authorList>
    </citation>
    <scope>NUCLEOTIDE SEQUENCE [LARGE SCALE GENOMIC DNA]</scope>
    <source>
        <strain evidence="3">JCM 18126</strain>
    </source>
</reference>
<proteinExistence type="predicted"/>
<keyword evidence="3" id="KW-1185">Reference proteome</keyword>
<keyword evidence="1" id="KW-1133">Transmembrane helix</keyword>
<dbReference type="Proteomes" id="UP001501195">
    <property type="component" value="Unassembled WGS sequence"/>
</dbReference>
<keyword evidence="1" id="KW-0472">Membrane</keyword>
<evidence type="ECO:0000256" key="1">
    <source>
        <dbReference type="SAM" id="Phobius"/>
    </source>
</evidence>
<protein>
    <recommendedName>
        <fullName evidence="4">Rhomboid family intramembrane serine protease</fullName>
    </recommendedName>
</protein>
<dbReference type="EMBL" id="BAABIL010000017">
    <property type="protein sequence ID" value="GAA4962285.1"/>
    <property type="molecule type" value="Genomic_DNA"/>
</dbReference>
<evidence type="ECO:0008006" key="4">
    <source>
        <dbReference type="Google" id="ProtNLM"/>
    </source>
</evidence>
<dbReference type="RefSeq" id="WP_345710465.1">
    <property type="nucleotide sequence ID" value="NZ_BAABIL010000017.1"/>
</dbReference>
<evidence type="ECO:0000313" key="2">
    <source>
        <dbReference type="EMBL" id="GAA4962285.1"/>
    </source>
</evidence>
<feature type="transmembrane region" description="Helical" evidence="1">
    <location>
        <begin position="70"/>
        <end position="92"/>
    </location>
</feature>
<accession>A0ABP9H544</accession>
<feature type="transmembrane region" description="Helical" evidence="1">
    <location>
        <begin position="12"/>
        <end position="32"/>
    </location>
</feature>
<sequence length="230" mass="24111">MDGRADRRLGTWVVVAGAGACLVAPLLGLAWFRTRDGAEALAGPTVAWWAEPAGRWAGRLLTFAPPERVYATYLQALALLFPAVLVAVLVARRRRTPRSRTERAAWAVLLAGCVLGQAGIGLVALALVGGDAGAPLVDVGFIALMLPGTLLQLVGSTLLGPCLLRAGWRPRSTAWALTLTLPCFLAGSVLSGHNGIGQLVVFLAWAAYGRHLLRPATAGQGRPLVADVTR</sequence>
<comment type="caution">
    <text evidence="2">The sequence shown here is derived from an EMBL/GenBank/DDBJ whole genome shotgun (WGS) entry which is preliminary data.</text>
</comment>